<comment type="caution">
    <text evidence="1">The sequence shown here is derived from an EMBL/GenBank/DDBJ whole genome shotgun (WGS) entry which is preliminary data.</text>
</comment>
<protein>
    <submittedName>
        <fullName evidence="1">Uncharacterized protein</fullName>
    </submittedName>
</protein>
<sequence length="224" mass="25944">MTPLVSNSQTEGKKPKELYAENIQNSLEVFNGGEYIEFPSYFEGHSFFQTKAFLYADIVYNGLIYSEIPLLYDLVSHKLVTFNPIHAAKVSIQTNRVSQFTFYSDLGNFSFVRGDLISKDAAYSEKFLEEIIDGDVSLYCLHEKRIKKRVEDLDRTMTFEKSENYLIKHNNELFPLKGKNSIFKILPIDKKRAKESLKLKGVKYKVDPKIYFSDVVLTFNNTQL</sequence>
<dbReference type="Proteomes" id="UP000635885">
    <property type="component" value="Unassembled WGS sequence"/>
</dbReference>
<gene>
    <name evidence="1" type="ORF">GCM10010993_00260</name>
</gene>
<dbReference type="EMBL" id="BMFD01000001">
    <property type="protein sequence ID" value="GGC25153.1"/>
    <property type="molecule type" value="Genomic_DNA"/>
</dbReference>
<proteinExistence type="predicted"/>
<keyword evidence="2" id="KW-1185">Reference proteome</keyword>
<name>A0ABQ1LIQ2_9BACT</name>
<accession>A0ABQ1LIQ2</accession>
<organism evidence="1 2">
    <name type="scientific">Belliella aquatica</name>
    <dbReference type="NCBI Taxonomy" id="1323734"/>
    <lineage>
        <taxon>Bacteria</taxon>
        <taxon>Pseudomonadati</taxon>
        <taxon>Bacteroidota</taxon>
        <taxon>Cytophagia</taxon>
        <taxon>Cytophagales</taxon>
        <taxon>Cyclobacteriaceae</taxon>
        <taxon>Belliella</taxon>
    </lineage>
</organism>
<reference evidence="2" key="1">
    <citation type="journal article" date="2019" name="Int. J. Syst. Evol. Microbiol.">
        <title>The Global Catalogue of Microorganisms (GCM) 10K type strain sequencing project: providing services to taxonomists for standard genome sequencing and annotation.</title>
        <authorList>
            <consortium name="The Broad Institute Genomics Platform"/>
            <consortium name="The Broad Institute Genome Sequencing Center for Infectious Disease"/>
            <person name="Wu L."/>
            <person name="Ma J."/>
        </authorList>
    </citation>
    <scope>NUCLEOTIDE SEQUENCE [LARGE SCALE GENOMIC DNA]</scope>
    <source>
        <strain evidence="2">CGMCC 1.12479</strain>
    </source>
</reference>
<evidence type="ECO:0000313" key="2">
    <source>
        <dbReference type="Proteomes" id="UP000635885"/>
    </source>
</evidence>
<evidence type="ECO:0000313" key="1">
    <source>
        <dbReference type="EMBL" id="GGC25153.1"/>
    </source>
</evidence>